<dbReference type="GO" id="GO:0012505">
    <property type="term" value="C:endomembrane system"/>
    <property type="evidence" value="ECO:0007669"/>
    <property type="project" value="UniProtKB-SubCell"/>
</dbReference>
<evidence type="ECO:0000256" key="7">
    <source>
        <dbReference type="ARBA" id="ARBA00023136"/>
    </source>
</evidence>
<dbReference type="AlphaFoldDB" id="A0AAD4MWD9"/>
<dbReference type="InterPro" id="IPR000719">
    <property type="entry name" value="Prot_kinase_dom"/>
</dbReference>
<dbReference type="GO" id="GO:0061564">
    <property type="term" value="P:axon development"/>
    <property type="evidence" value="ECO:0007669"/>
    <property type="project" value="UniProtKB-ARBA"/>
</dbReference>
<dbReference type="PROSITE" id="PS50011">
    <property type="entry name" value="PROTEIN_KINASE_DOM"/>
    <property type="match status" value="1"/>
</dbReference>
<evidence type="ECO:0000256" key="1">
    <source>
        <dbReference type="ARBA" id="ARBA00004308"/>
    </source>
</evidence>
<sequence length="501" mass="56456">MANGFRNAKNAYAKLLRDPMTPAILQCHTMVLYGLMLIHETVYGFSLKKDLHLMATSFILALLATALAVIPCRGRSVFMLPFIPLILWRLFAIIGLKDANYNTSRDLEESGSKVPLLACNELAGFTQMGCPSDSQQNQDGRKSSTSPVSSTLTESPTNLCTPMTNDQFFGRIQNEIATSGYPCGGSLTETISCSKGEPLVLVMQDFPGTSSSFNAEQSSPYRLKQLKRLNEIDSGHFGSVWLAEYSDRIGTRNVAVKTIEGVNFHETMLEVGIISRCDHENIVQCYGYEYNGKKCNIIFEFLSGGNLERKLKEWKQSMNVLRAVDYLRQVCSGMEYLADKGIIHRDLAARNCLLSGDFCTIKVADFGLSRLSDRNQEYVPINRRRLPFRWTAIECFVPKGRFTEKSDVWSFGILAWQMLSDGATPYESMDLDGLIQLLYSGERLECPLRCPEDLYDDIMLPCWEHLPEIRPSFAQLQGLLLDLEAAYREAMFSVMTRRCSF</sequence>
<feature type="region of interest" description="Disordered" evidence="10">
    <location>
        <begin position="130"/>
        <end position="158"/>
    </location>
</feature>
<dbReference type="CDD" id="cd00192">
    <property type="entry name" value="PTKc"/>
    <property type="match status" value="1"/>
</dbReference>
<accession>A0AAD4MWD9</accession>
<keyword evidence="14" id="KW-1185">Reference proteome</keyword>
<keyword evidence="8" id="KW-0829">Tyrosine-protein kinase</keyword>
<feature type="transmembrane region" description="Helical" evidence="11">
    <location>
        <begin position="51"/>
        <end position="70"/>
    </location>
</feature>
<keyword evidence="4" id="KW-0547">Nucleotide-binding</keyword>
<dbReference type="SMART" id="SM00219">
    <property type="entry name" value="TyrKc"/>
    <property type="match status" value="1"/>
</dbReference>
<proteinExistence type="predicted"/>
<keyword evidence="11" id="KW-1133">Transmembrane helix</keyword>
<dbReference type="Gene3D" id="1.10.510.10">
    <property type="entry name" value="Transferase(Phosphotransferase) domain 1"/>
    <property type="match status" value="1"/>
</dbReference>
<evidence type="ECO:0000313" key="14">
    <source>
        <dbReference type="Proteomes" id="UP001201812"/>
    </source>
</evidence>
<dbReference type="EC" id="2.7.10.1" evidence="2"/>
<dbReference type="GO" id="GO:0007169">
    <property type="term" value="P:cell surface receptor protein tyrosine kinase signaling pathway"/>
    <property type="evidence" value="ECO:0007669"/>
    <property type="project" value="TreeGrafter"/>
</dbReference>
<evidence type="ECO:0000256" key="6">
    <source>
        <dbReference type="ARBA" id="ARBA00022840"/>
    </source>
</evidence>
<reference evidence="13" key="1">
    <citation type="submission" date="2022-01" db="EMBL/GenBank/DDBJ databases">
        <title>Genome Sequence Resource for Two Populations of Ditylenchus destructor, the Migratory Endoparasitic Phytonematode.</title>
        <authorList>
            <person name="Zhang H."/>
            <person name="Lin R."/>
            <person name="Xie B."/>
        </authorList>
    </citation>
    <scope>NUCLEOTIDE SEQUENCE</scope>
    <source>
        <strain evidence="13">BazhouSP</strain>
    </source>
</reference>
<feature type="domain" description="Protein kinase" evidence="12">
    <location>
        <begin position="226"/>
        <end position="492"/>
    </location>
</feature>
<name>A0AAD4MWD9_9BILA</name>
<evidence type="ECO:0000256" key="2">
    <source>
        <dbReference type="ARBA" id="ARBA00011902"/>
    </source>
</evidence>
<dbReference type="PROSITE" id="PS00109">
    <property type="entry name" value="PROTEIN_KINASE_TYR"/>
    <property type="match status" value="1"/>
</dbReference>
<dbReference type="FunFam" id="1.10.510.10:FF:001512">
    <property type="entry name" value="Receptor tyrosine-protein kinase erbB-2"/>
    <property type="match status" value="1"/>
</dbReference>
<evidence type="ECO:0000256" key="5">
    <source>
        <dbReference type="ARBA" id="ARBA00022777"/>
    </source>
</evidence>
<dbReference type="PANTHER" id="PTHR24416">
    <property type="entry name" value="TYROSINE-PROTEIN KINASE RECEPTOR"/>
    <property type="match status" value="1"/>
</dbReference>
<evidence type="ECO:0000313" key="13">
    <source>
        <dbReference type="EMBL" id="KAI1705593.1"/>
    </source>
</evidence>
<keyword evidence="6" id="KW-0067">ATP-binding</keyword>
<feature type="transmembrane region" description="Helical" evidence="11">
    <location>
        <begin position="20"/>
        <end position="39"/>
    </location>
</feature>
<feature type="transmembrane region" description="Helical" evidence="11">
    <location>
        <begin position="77"/>
        <end position="96"/>
    </location>
</feature>
<dbReference type="Pfam" id="PF07714">
    <property type="entry name" value="PK_Tyr_Ser-Thr"/>
    <property type="match status" value="1"/>
</dbReference>
<keyword evidence="3" id="KW-0808">Transferase</keyword>
<dbReference type="GO" id="GO:0043235">
    <property type="term" value="C:receptor complex"/>
    <property type="evidence" value="ECO:0007669"/>
    <property type="project" value="TreeGrafter"/>
</dbReference>
<evidence type="ECO:0000256" key="10">
    <source>
        <dbReference type="SAM" id="MobiDB-lite"/>
    </source>
</evidence>
<gene>
    <name evidence="13" type="ORF">DdX_13558</name>
</gene>
<evidence type="ECO:0000256" key="9">
    <source>
        <dbReference type="ARBA" id="ARBA00051243"/>
    </source>
</evidence>
<dbReference type="InterPro" id="IPR008266">
    <property type="entry name" value="Tyr_kinase_AS"/>
</dbReference>
<evidence type="ECO:0000256" key="8">
    <source>
        <dbReference type="ARBA" id="ARBA00023137"/>
    </source>
</evidence>
<dbReference type="EMBL" id="JAKKPZ010000055">
    <property type="protein sequence ID" value="KAI1705593.1"/>
    <property type="molecule type" value="Genomic_DNA"/>
</dbReference>
<evidence type="ECO:0000256" key="3">
    <source>
        <dbReference type="ARBA" id="ARBA00022679"/>
    </source>
</evidence>
<dbReference type="GO" id="GO:0004714">
    <property type="term" value="F:transmembrane receptor protein tyrosine kinase activity"/>
    <property type="evidence" value="ECO:0007669"/>
    <property type="project" value="UniProtKB-EC"/>
</dbReference>
<dbReference type="GO" id="GO:0005524">
    <property type="term" value="F:ATP binding"/>
    <property type="evidence" value="ECO:0007669"/>
    <property type="project" value="UniProtKB-KW"/>
</dbReference>
<dbReference type="InterPro" id="IPR011009">
    <property type="entry name" value="Kinase-like_dom_sf"/>
</dbReference>
<comment type="caution">
    <text evidence="13">The sequence shown here is derived from an EMBL/GenBank/DDBJ whole genome shotgun (WGS) entry which is preliminary data.</text>
</comment>
<dbReference type="Proteomes" id="UP001201812">
    <property type="component" value="Unassembled WGS sequence"/>
</dbReference>
<keyword evidence="5 13" id="KW-0418">Kinase</keyword>
<protein>
    <recommendedName>
        <fullName evidence="2">receptor protein-tyrosine kinase</fullName>
        <ecNumber evidence="2">2.7.10.1</ecNumber>
    </recommendedName>
</protein>
<comment type="subcellular location">
    <subcellularLocation>
        <location evidence="1">Endomembrane system</location>
    </subcellularLocation>
</comment>
<evidence type="ECO:0000256" key="4">
    <source>
        <dbReference type="ARBA" id="ARBA00022741"/>
    </source>
</evidence>
<feature type="compositionally biased region" description="Polar residues" evidence="10">
    <location>
        <begin position="132"/>
        <end position="158"/>
    </location>
</feature>
<dbReference type="InterPro" id="IPR020635">
    <property type="entry name" value="Tyr_kinase_cat_dom"/>
</dbReference>
<evidence type="ECO:0000256" key="11">
    <source>
        <dbReference type="SAM" id="Phobius"/>
    </source>
</evidence>
<dbReference type="GO" id="GO:0005886">
    <property type="term" value="C:plasma membrane"/>
    <property type="evidence" value="ECO:0007669"/>
    <property type="project" value="TreeGrafter"/>
</dbReference>
<dbReference type="SUPFAM" id="SSF56112">
    <property type="entry name" value="Protein kinase-like (PK-like)"/>
    <property type="match status" value="1"/>
</dbReference>
<dbReference type="InterPro" id="IPR050122">
    <property type="entry name" value="RTK"/>
</dbReference>
<keyword evidence="11" id="KW-0812">Transmembrane</keyword>
<keyword evidence="7 11" id="KW-0472">Membrane</keyword>
<evidence type="ECO:0000259" key="12">
    <source>
        <dbReference type="PROSITE" id="PS50011"/>
    </source>
</evidence>
<dbReference type="PRINTS" id="PR00109">
    <property type="entry name" value="TYRKINASE"/>
</dbReference>
<dbReference type="PANTHER" id="PTHR24416:SF611">
    <property type="entry name" value="TYROSINE-PROTEIN KINASE TRANSMEMBRANE RECEPTOR ROR"/>
    <property type="match status" value="1"/>
</dbReference>
<dbReference type="InterPro" id="IPR001245">
    <property type="entry name" value="Ser-Thr/Tyr_kinase_cat_dom"/>
</dbReference>
<organism evidence="13 14">
    <name type="scientific">Ditylenchus destructor</name>
    <dbReference type="NCBI Taxonomy" id="166010"/>
    <lineage>
        <taxon>Eukaryota</taxon>
        <taxon>Metazoa</taxon>
        <taxon>Ecdysozoa</taxon>
        <taxon>Nematoda</taxon>
        <taxon>Chromadorea</taxon>
        <taxon>Rhabditida</taxon>
        <taxon>Tylenchina</taxon>
        <taxon>Tylenchomorpha</taxon>
        <taxon>Sphaerularioidea</taxon>
        <taxon>Anguinidae</taxon>
        <taxon>Anguininae</taxon>
        <taxon>Ditylenchus</taxon>
    </lineage>
</organism>
<dbReference type="GO" id="GO:0048680">
    <property type="term" value="P:positive regulation of axon regeneration"/>
    <property type="evidence" value="ECO:0007669"/>
    <property type="project" value="UniProtKB-ARBA"/>
</dbReference>
<comment type="catalytic activity">
    <reaction evidence="9">
        <text>L-tyrosyl-[protein] + ATP = O-phospho-L-tyrosyl-[protein] + ADP + H(+)</text>
        <dbReference type="Rhea" id="RHEA:10596"/>
        <dbReference type="Rhea" id="RHEA-COMP:10136"/>
        <dbReference type="Rhea" id="RHEA-COMP:20101"/>
        <dbReference type="ChEBI" id="CHEBI:15378"/>
        <dbReference type="ChEBI" id="CHEBI:30616"/>
        <dbReference type="ChEBI" id="CHEBI:46858"/>
        <dbReference type="ChEBI" id="CHEBI:61978"/>
        <dbReference type="ChEBI" id="CHEBI:456216"/>
        <dbReference type="EC" id="2.7.10.1"/>
    </reaction>
</comment>